<dbReference type="SUPFAM" id="SSF54909">
    <property type="entry name" value="Dimeric alpha+beta barrel"/>
    <property type="match status" value="1"/>
</dbReference>
<reference evidence="2 3" key="1">
    <citation type="submission" date="2019-03" db="EMBL/GenBank/DDBJ databases">
        <title>Genomic Encyclopedia of Type Strains, Phase IV (KMG-IV): sequencing the most valuable type-strain genomes for metagenomic binning, comparative biology and taxonomic classification.</title>
        <authorList>
            <person name="Goeker M."/>
        </authorList>
    </citation>
    <scope>NUCLEOTIDE SEQUENCE [LARGE SCALE GENOMIC DNA]</scope>
    <source>
        <strain evidence="2 3">DSM 21100</strain>
    </source>
</reference>
<dbReference type="Proteomes" id="UP000295807">
    <property type="component" value="Unassembled WGS sequence"/>
</dbReference>
<name>A0A4R3KWB4_9SPHI</name>
<sequence length="104" mass="12080">MNKELLHSVLFWLDPALPAEEVENFKGFFEELEKIPTVKKLQFGRAASTGERAVVDNSFTYSMVATFASLEDHDSYQEDDLHHRAIEKYSKYWTKVVVHDMLVI</sequence>
<dbReference type="InterPro" id="IPR011008">
    <property type="entry name" value="Dimeric_a/b-barrel"/>
</dbReference>
<dbReference type="SMART" id="SM00886">
    <property type="entry name" value="Dabb"/>
    <property type="match status" value="1"/>
</dbReference>
<dbReference type="AlphaFoldDB" id="A0A4R3KWB4"/>
<keyword evidence="3" id="KW-1185">Reference proteome</keyword>
<evidence type="ECO:0000313" key="2">
    <source>
        <dbReference type="EMBL" id="TCS90049.1"/>
    </source>
</evidence>
<accession>A0A4R3KWB4</accession>
<dbReference type="Pfam" id="PF07876">
    <property type="entry name" value="Dabb"/>
    <property type="match status" value="1"/>
</dbReference>
<proteinExistence type="predicted"/>
<dbReference type="OrthoDB" id="7189263at2"/>
<dbReference type="EMBL" id="SMAD01000001">
    <property type="protein sequence ID" value="TCS90049.1"/>
    <property type="molecule type" value="Genomic_DNA"/>
</dbReference>
<dbReference type="RefSeq" id="WP_132127514.1">
    <property type="nucleotide sequence ID" value="NZ_CP042432.1"/>
</dbReference>
<comment type="caution">
    <text evidence="2">The sequence shown here is derived from an EMBL/GenBank/DDBJ whole genome shotgun (WGS) entry which is preliminary data.</text>
</comment>
<feature type="domain" description="Stress-response A/B barrel" evidence="1">
    <location>
        <begin position="5"/>
        <end position="101"/>
    </location>
</feature>
<protein>
    <submittedName>
        <fullName evidence="2">Stress responsive alpha/beta barrel protein</fullName>
    </submittedName>
</protein>
<dbReference type="InterPro" id="IPR013097">
    <property type="entry name" value="Dabb"/>
</dbReference>
<gene>
    <name evidence="2" type="ORF">EDD80_101247</name>
</gene>
<evidence type="ECO:0000313" key="3">
    <source>
        <dbReference type="Proteomes" id="UP000295807"/>
    </source>
</evidence>
<evidence type="ECO:0000259" key="1">
    <source>
        <dbReference type="PROSITE" id="PS51502"/>
    </source>
</evidence>
<organism evidence="2 3">
    <name type="scientific">Anseongella ginsenosidimutans</name>
    <dbReference type="NCBI Taxonomy" id="496056"/>
    <lineage>
        <taxon>Bacteria</taxon>
        <taxon>Pseudomonadati</taxon>
        <taxon>Bacteroidota</taxon>
        <taxon>Sphingobacteriia</taxon>
        <taxon>Sphingobacteriales</taxon>
        <taxon>Sphingobacteriaceae</taxon>
        <taxon>Anseongella</taxon>
    </lineage>
</organism>
<dbReference type="PROSITE" id="PS51502">
    <property type="entry name" value="S_R_A_B_BARREL"/>
    <property type="match status" value="1"/>
</dbReference>
<dbReference type="Gene3D" id="3.30.70.100">
    <property type="match status" value="1"/>
</dbReference>